<dbReference type="SUPFAM" id="SSF54695">
    <property type="entry name" value="POZ domain"/>
    <property type="match status" value="1"/>
</dbReference>
<proteinExistence type="predicted"/>
<name>A0A915CLZ5_9BILA</name>
<dbReference type="InterPro" id="IPR011333">
    <property type="entry name" value="SKP1/BTB/POZ_sf"/>
</dbReference>
<keyword evidence="1" id="KW-1185">Reference proteome</keyword>
<organism evidence="1 2">
    <name type="scientific">Ditylenchus dipsaci</name>
    <dbReference type="NCBI Taxonomy" id="166011"/>
    <lineage>
        <taxon>Eukaryota</taxon>
        <taxon>Metazoa</taxon>
        <taxon>Ecdysozoa</taxon>
        <taxon>Nematoda</taxon>
        <taxon>Chromadorea</taxon>
        <taxon>Rhabditida</taxon>
        <taxon>Tylenchina</taxon>
        <taxon>Tylenchomorpha</taxon>
        <taxon>Sphaerularioidea</taxon>
        <taxon>Anguinidae</taxon>
        <taxon>Anguininae</taxon>
        <taxon>Ditylenchus</taxon>
    </lineage>
</organism>
<sequence length="138" mass="15351">MAQFKRTLVAEKKNVLPSNGLLAAYSSYFKTLFFGEISRKKSRRDRAERSGCFRISLPSKIHISSSLNDADINPNNVESLLRLADCYHVKAVSHRCSEYLKKCAISEVSLGAEVAARTKLSSFGTAGALYQARMQNGW</sequence>
<evidence type="ECO:0000313" key="2">
    <source>
        <dbReference type="WBParaSite" id="jg1053"/>
    </source>
</evidence>
<dbReference type="Proteomes" id="UP000887574">
    <property type="component" value="Unplaced"/>
</dbReference>
<reference evidence="2" key="1">
    <citation type="submission" date="2022-11" db="UniProtKB">
        <authorList>
            <consortium name="WormBaseParasite"/>
        </authorList>
    </citation>
    <scope>IDENTIFICATION</scope>
</reference>
<dbReference type="AlphaFoldDB" id="A0A915CLZ5"/>
<accession>A0A915CLZ5</accession>
<dbReference type="Gene3D" id="3.30.710.10">
    <property type="entry name" value="Potassium Channel Kv1.1, Chain A"/>
    <property type="match status" value="1"/>
</dbReference>
<dbReference type="WBParaSite" id="jg1053">
    <property type="protein sequence ID" value="jg1053"/>
    <property type="gene ID" value="jg1053"/>
</dbReference>
<protein>
    <submittedName>
        <fullName evidence="2">BTB domain-containing protein</fullName>
    </submittedName>
</protein>
<evidence type="ECO:0000313" key="1">
    <source>
        <dbReference type="Proteomes" id="UP000887574"/>
    </source>
</evidence>